<keyword evidence="6" id="KW-1133">Transmembrane helix</keyword>
<reference evidence="8 9" key="1">
    <citation type="submission" date="2024-10" db="EMBL/GenBank/DDBJ databases">
        <title>Updated reference genomes for cyclostephanoid diatoms.</title>
        <authorList>
            <person name="Roberts W.R."/>
            <person name="Alverson A.J."/>
        </authorList>
    </citation>
    <scope>NUCLEOTIDE SEQUENCE [LARGE SCALE GENOMIC DNA]</scope>
    <source>
        <strain evidence="8 9">AJA232-27</strain>
    </source>
</reference>
<name>A0ABD3MCM3_9STRA</name>
<evidence type="ECO:0000256" key="5">
    <source>
        <dbReference type="SAM" id="MobiDB-lite"/>
    </source>
</evidence>
<feature type="domain" description="RING-type" evidence="7">
    <location>
        <begin position="311"/>
        <end position="378"/>
    </location>
</feature>
<feature type="region of interest" description="Disordered" evidence="5">
    <location>
        <begin position="110"/>
        <end position="153"/>
    </location>
</feature>
<evidence type="ECO:0000313" key="9">
    <source>
        <dbReference type="Proteomes" id="UP001530293"/>
    </source>
</evidence>
<evidence type="ECO:0000313" key="8">
    <source>
        <dbReference type="EMBL" id="KAL3760394.1"/>
    </source>
</evidence>
<proteinExistence type="predicted"/>
<dbReference type="Pfam" id="PF13639">
    <property type="entry name" value="zf-RING_2"/>
    <property type="match status" value="1"/>
</dbReference>
<dbReference type="Proteomes" id="UP001530293">
    <property type="component" value="Unassembled WGS sequence"/>
</dbReference>
<keyword evidence="2 4" id="KW-0863">Zinc-finger</keyword>
<keyword evidence="6" id="KW-0472">Membrane</keyword>
<evidence type="ECO:0000256" key="2">
    <source>
        <dbReference type="ARBA" id="ARBA00022771"/>
    </source>
</evidence>
<comment type="caution">
    <text evidence="8">The sequence shown here is derived from an EMBL/GenBank/DDBJ whole genome shotgun (WGS) entry which is preliminary data.</text>
</comment>
<dbReference type="PANTHER" id="PTHR45969:SF69">
    <property type="entry name" value="FINGER DOMAIN PROTEIN, PUTATIVE (AFU_ORTHOLOGUE AFUA_3G12190)-RELATED"/>
    <property type="match status" value="1"/>
</dbReference>
<dbReference type="CDD" id="cd16448">
    <property type="entry name" value="RING-H2"/>
    <property type="match status" value="1"/>
</dbReference>
<organism evidence="8 9">
    <name type="scientific">Discostella pseudostelligera</name>
    <dbReference type="NCBI Taxonomy" id="259834"/>
    <lineage>
        <taxon>Eukaryota</taxon>
        <taxon>Sar</taxon>
        <taxon>Stramenopiles</taxon>
        <taxon>Ochrophyta</taxon>
        <taxon>Bacillariophyta</taxon>
        <taxon>Coscinodiscophyceae</taxon>
        <taxon>Thalassiosirophycidae</taxon>
        <taxon>Stephanodiscales</taxon>
        <taxon>Stephanodiscaceae</taxon>
        <taxon>Discostella</taxon>
    </lineage>
</organism>
<evidence type="ECO:0000256" key="1">
    <source>
        <dbReference type="ARBA" id="ARBA00022723"/>
    </source>
</evidence>
<dbReference type="InterPro" id="IPR013083">
    <property type="entry name" value="Znf_RING/FYVE/PHD"/>
</dbReference>
<gene>
    <name evidence="8" type="ORF">ACHAWU_005929</name>
</gene>
<evidence type="ECO:0000259" key="7">
    <source>
        <dbReference type="PROSITE" id="PS50089"/>
    </source>
</evidence>
<keyword evidence="1" id="KW-0479">Metal-binding</keyword>
<keyword evidence="6" id="KW-0812">Transmembrane</keyword>
<feature type="transmembrane region" description="Helical" evidence="6">
    <location>
        <begin position="12"/>
        <end position="31"/>
    </location>
</feature>
<feature type="compositionally biased region" description="Acidic residues" evidence="5">
    <location>
        <begin position="129"/>
        <end position="140"/>
    </location>
</feature>
<sequence length="399" mass="44408">MTSSQDPSWDDPRLTVFIIWGVFIFVVFFCIPSKRLVQRVCHKMAVRCCGFEEEEISDAPNGGVSGREVLWDLLSPARKLEIDSLRASHLSYRLHPFTLTLEKKHMLTESAEAAAETPPPTSKSKCDDNTDMPLEDGVSDDIEKGSSSSDHDNLLSLVRRMSNAKLNSIRIHEQDSENGSTSGYGTTGSSSSNNNGGMEEFKLEVEEEKVPYTHILIPPPGHNYDGIDIMTMAPCTDKDENEVNAATNAKGGHYFRMRLFGGKTRAVVNDAAAASKGVDVVDGGGDCMTNNPSKIILPKEKGKSKICPNVCTICLMEYEISERVSWSSNKDCTHVFHEDCVIHWLVSLGRTKSKMLRFSEDPTEAQLLNYDLECPCCRQEFIVSNERERGRRRVGDDNV</sequence>
<keyword evidence="3" id="KW-0862">Zinc</keyword>
<dbReference type="PROSITE" id="PS50089">
    <property type="entry name" value="ZF_RING_2"/>
    <property type="match status" value="1"/>
</dbReference>
<accession>A0ABD3MCM3</accession>
<dbReference type="EMBL" id="JALLBG020000186">
    <property type="protein sequence ID" value="KAL3760394.1"/>
    <property type="molecule type" value="Genomic_DNA"/>
</dbReference>
<feature type="region of interest" description="Disordered" evidence="5">
    <location>
        <begin position="169"/>
        <end position="195"/>
    </location>
</feature>
<dbReference type="InterPro" id="IPR001841">
    <property type="entry name" value="Znf_RING"/>
</dbReference>
<dbReference type="Gene3D" id="3.30.40.10">
    <property type="entry name" value="Zinc/RING finger domain, C3HC4 (zinc finger)"/>
    <property type="match status" value="1"/>
</dbReference>
<keyword evidence="9" id="KW-1185">Reference proteome</keyword>
<evidence type="ECO:0000256" key="6">
    <source>
        <dbReference type="SAM" id="Phobius"/>
    </source>
</evidence>
<dbReference type="GO" id="GO:0008270">
    <property type="term" value="F:zinc ion binding"/>
    <property type="evidence" value="ECO:0007669"/>
    <property type="project" value="UniProtKB-KW"/>
</dbReference>
<evidence type="ECO:0000256" key="3">
    <source>
        <dbReference type="ARBA" id="ARBA00022833"/>
    </source>
</evidence>
<feature type="compositionally biased region" description="Low complexity" evidence="5">
    <location>
        <begin position="178"/>
        <end position="195"/>
    </location>
</feature>
<dbReference type="PANTHER" id="PTHR45969">
    <property type="entry name" value="RING ZINC FINGER PROTEIN-RELATED"/>
    <property type="match status" value="1"/>
</dbReference>
<protein>
    <recommendedName>
        <fullName evidence="7">RING-type domain-containing protein</fullName>
    </recommendedName>
</protein>
<evidence type="ECO:0000256" key="4">
    <source>
        <dbReference type="PROSITE-ProRule" id="PRU00175"/>
    </source>
</evidence>
<dbReference type="AlphaFoldDB" id="A0ABD3MCM3"/>
<feature type="compositionally biased region" description="Basic and acidic residues" evidence="5">
    <location>
        <begin position="141"/>
        <end position="153"/>
    </location>
</feature>
<dbReference type="SUPFAM" id="SSF57850">
    <property type="entry name" value="RING/U-box"/>
    <property type="match status" value="1"/>
</dbReference>